<protein>
    <submittedName>
        <fullName evidence="2">PilZ domain-containing protein</fullName>
    </submittedName>
</protein>
<dbReference type="SUPFAM" id="SSF141371">
    <property type="entry name" value="PilZ domain-like"/>
    <property type="match status" value="1"/>
</dbReference>
<organism evidence="2 3">
    <name type="scientific">Altererythrobacter xiamenensis</name>
    <dbReference type="NCBI Taxonomy" id="1316679"/>
    <lineage>
        <taxon>Bacteria</taxon>
        <taxon>Pseudomonadati</taxon>
        <taxon>Pseudomonadota</taxon>
        <taxon>Alphaproteobacteria</taxon>
        <taxon>Sphingomonadales</taxon>
        <taxon>Erythrobacteraceae</taxon>
        <taxon>Altererythrobacter</taxon>
    </lineage>
</organism>
<sequence length="141" mass="15461">MTAQARSLPALFEGKVHTIAPFGKDAMQTTDDRYHIAAQEDRCAPRTKLTIPASLRASGGRAFQSVVHDLSISGFSAASINRMHEGQLCWLTLPGLESLQAQVVWWDNCIVGCAFSELLSPIVHDNILQRYSSTGIYRSAI</sequence>
<accession>A0A1Y6FJ32</accession>
<dbReference type="InterPro" id="IPR009875">
    <property type="entry name" value="PilZ_domain"/>
</dbReference>
<keyword evidence="3" id="KW-1185">Reference proteome</keyword>
<dbReference type="EMBL" id="FXWG01000003">
    <property type="protein sequence ID" value="SMQ74709.1"/>
    <property type="molecule type" value="Genomic_DNA"/>
</dbReference>
<evidence type="ECO:0000313" key="3">
    <source>
        <dbReference type="Proteomes" id="UP000194420"/>
    </source>
</evidence>
<dbReference type="AlphaFoldDB" id="A0A1Y6FJ32"/>
<evidence type="ECO:0000313" key="2">
    <source>
        <dbReference type="EMBL" id="SMQ74709.1"/>
    </source>
</evidence>
<evidence type="ECO:0000259" key="1">
    <source>
        <dbReference type="Pfam" id="PF07238"/>
    </source>
</evidence>
<reference evidence="3" key="1">
    <citation type="submission" date="2017-04" db="EMBL/GenBank/DDBJ databases">
        <authorList>
            <person name="Varghese N."/>
            <person name="Submissions S."/>
        </authorList>
    </citation>
    <scope>NUCLEOTIDE SEQUENCE [LARGE SCALE GENOMIC DNA]</scope>
</reference>
<dbReference type="Gene3D" id="2.40.10.220">
    <property type="entry name" value="predicted glycosyltransferase like domains"/>
    <property type="match status" value="1"/>
</dbReference>
<dbReference type="Proteomes" id="UP000194420">
    <property type="component" value="Unassembled WGS sequence"/>
</dbReference>
<feature type="domain" description="PilZ" evidence="1">
    <location>
        <begin position="41"/>
        <end position="122"/>
    </location>
</feature>
<dbReference type="Pfam" id="PF07238">
    <property type="entry name" value="PilZ"/>
    <property type="match status" value="1"/>
</dbReference>
<name>A0A1Y6FJ32_9SPHN</name>
<proteinExistence type="predicted"/>
<dbReference type="GO" id="GO:0035438">
    <property type="term" value="F:cyclic-di-GMP binding"/>
    <property type="evidence" value="ECO:0007669"/>
    <property type="project" value="InterPro"/>
</dbReference>
<gene>
    <name evidence="2" type="ORF">SAMN06297468_2884</name>
</gene>